<reference evidence="1" key="1">
    <citation type="submission" date="2021-02" db="EMBL/GenBank/DDBJ databases">
        <authorList>
            <person name="Palmer J.M."/>
        </authorList>
    </citation>
    <scope>NUCLEOTIDE SEQUENCE</scope>
    <source>
        <strain evidence="1">SCRP734</strain>
    </source>
</reference>
<organism evidence="1 2">
    <name type="scientific">Phytophthora pseudosyringae</name>
    <dbReference type="NCBI Taxonomy" id="221518"/>
    <lineage>
        <taxon>Eukaryota</taxon>
        <taxon>Sar</taxon>
        <taxon>Stramenopiles</taxon>
        <taxon>Oomycota</taxon>
        <taxon>Peronosporomycetes</taxon>
        <taxon>Peronosporales</taxon>
        <taxon>Peronosporaceae</taxon>
        <taxon>Phytophthora</taxon>
    </lineage>
</organism>
<sequence>MQLGIAAPSKLQARVCCGTACRSRRLHGSCVECRALILIVRSRGRRGQAGSTIRATSGSRVRADRSSPVLRIEYRSVARCCLASAPVAKALDMGALVLSFSSVPGFPA</sequence>
<gene>
    <name evidence="1" type="ORF">PHYPSEUDO_005007</name>
</gene>
<proteinExistence type="predicted"/>
<dbReference type="EMBL" id="JAGDFM010000210">
    <property type="protein sequence ID" value="KAG7382382.1"/>
    <property type="molecule type" value="Genomic_DNA"/>
</dbReference>
<evidence type="ECO:0000313" key="2">
    <source>
        <dbReference type="Proteomes" id="UP000694044"/>
    </source>
</evidence>
<name>A0A8T1VM64_9STRA</name>
<dbReference type="Proteomes" id="UP000694044">
    <property type="component" value="Unassembled WGS sequence"/>
</dbReference>
<evidence type="ECO:0000313" key="1">
    <source>
        <dbReference type="EMBL" id="KAG7382382.1"/>
    </source>
</evidence>
<dbReference type="AlphaFoldDB" id="A0A8T1VM64"/>
<comment type="caution">
    <text evidence="1">The sequence shown here is derived from an EMBL/GenBank/DDBJ whole genome shotgun (WGS) entry which is preliminary data.</text>
</comment>
<accession>A0A8T1VM64</accession>
<protein>
    <submittedName>
        <fullName evidence="1">Uncharacterized protein</fullName>
    </submittedName>
</protein>
<keyword evidence="2" id="KW-1185">Reference proteome</keyword>